<protein>
    <submittedName>
        <fullName evidence="2">Uncharacterized protein</fullName>
    </submittedName>
</protein>
<proteinExistence type="predicted"/>
<dbReference type="Proteomes" id="UP000680588">
    <property type="component" value="Chromosome"/>
</dbReference>
<feature type="region of interest" description="Disordered" evidence="1">
    <location>
        <begin position="1"/>
        <end position="62"/>
    </location>
</feature>
<dbReference type="EMBL" id="CP076456">
    <property type="protein sequence ID" value="QWQ35576.1"/>
    <property type="molecule type" value="Genomic_DNA"/>
</dbReference>
<accession>A0A975S5B5</accession>
<name>A0A975S5B5_9MICC</name>
<sequence length="62" mass="7148">MTPRKPHRRASGGTVPRPLPARKEEAPAELKAKAAEDDPRVWGDEPEDRDTWLLEQRPPHWD</sequence>
<gene>
    <name evidence="2" type="ORF">KG104_14025</name>
</gene>
<dbReference type="AlphaFoldDB" id="A0A975S5B5"/>
<reference evidence="2" key="1">
    <citation type="submission" date="2021-06" db="EMBL/GenBank/DDBJ databases">
        <title>Novel species in genus Arthrobacter.</title>
        <authorList>
            <person name="Zhang G."/>
        </authorList>
    </citation>
    <scope>NUCLEOTIDE SEQUENCE</scope>
    <source>
        <strain evidence="2">Zg-ZUI122</strain>
    </source>
</reference>
<evidence type="ECO:0000313" key="3">
    <source>
        <dbReference type="Proteomes" id="UP000680588"/>
    </source>
</evidence>
<dbReference type="KEGG" id="asun:KG104_14025"/>
<evidence type="ECO:0000313" key="2">
    <source>
        <dbReference type="EMBL" id="QWQ35576.1"/>
    </source>
</evidence>
<dbReference type="RefSeq" id="WP_104052677.1">
    <property type="nucleotide sequence ID" value="NZ_CP076456.1"/>
</dbReference>
<keyword evidence="3" id="KW-1185">Reference proteome</keyword>
<feature type="compositionally biased region" description="Basic residues" evidence="1">
    <location>
        <begin position="1"/>
        <end position="10"/>
    </location>
</feature>
<evidence type="ECO:0000256" key="1">
    <source>
        <dbReference type="SAM" id="MobiDB-lite"/>
    </source>
</evidence>
<organism evidence="2 3">
    <name type="scientific">Arthrobacter sunyaminii</name>
    <dbReference type="NCBI Taxonomy" id="2816859"/>
    <lineage>
        <taxon>Bacteria</taxon>
        <taxon>Bacillati</taxon>
        <taxon>Actinomycetota</taxon>
        <taxon>Actinomycetes</taxon>
        <taxon>Micrococcales</taxon>
        <taxon>Micrococcaceae</taxon>
        <taxon>Arthrobacter</taxon>
    </lineage>
</organism>
<feature type="compositionally biased region" description="Basic and acidic residues" evidence="1">
    <location>
        <begin position="21"/>
        <end position="62"/>
    </location>
</feature>